<keyword evidence="6 8" id="KW-0862">Zinc</keyword>
<dbReference type="InterPro" id="IPR036283">
    <property type="entry name" value="NOB1_Zf-like_sf"/>
</dbReference>
<dbReference type="GO" id="GO:0031981">
    <property type="term" value="C:nuclear lumen"/>
    <property type="evidence" value="ECO:0007669"/>
    <property type="project" value="UniProtKB-ARBA"/>
</dbReference>
<sequence>MSANCGNEREKVRHLVVDTAAFIHCSPLHEIAENLYSVDGVFDEIKDKATRERVAALPYAITFREPLSEDLKFVADFAKKTGDYCTLSLVDLKIIALTYSLEKRFNGTQHLHSEPNHQKVIARLPNHTAKTTAKIDGFYMPQINDKEKESEEINYKKCTEEKAENINEASDKIESENDDESSWITPNNIQQMKKKLSFLKISDNDSDKVSVACITSDFAIQNVLMQIGLKVVSVDGGAIIRETKQFVLRCHACFKITTDMERKFCRSCGNLGTLKRVVVKVNEKGEKVVFINFRKPINIRGTRYSLPMPKSGKHTNNPILVEDQPIPQQKASKFALTEKQVKGDVILNDPSYVLRNTPFALNDVYSKSSRFKTNKHVTDILPGKTNPNAVRKATGNRKKKNRD</sequence>
<dbReference type="InterPro" id="IPR014881">
    <property type="entry name" value="NOB1_Zn-bd"/>
</dbReference>
<keyword evidence="5" id="KW-0378">Hydrolase</keyword>
<keyword evidence="4 8" id="KW-0479">Metal-binding</keyword>
<protein>
    <recommendedName>
        <fullName evidence="8">RNA-binding protein NOB1</fullName>
    </recommendedName>
</protein>
<dbReference type="FunFam" id="3.40.50.1010:FF:000020">
    <property type="entry name" value="20S-pre-rRNA D-site endonuclease NOB1"/>
    <property type="match status" value="1"/>
</dbReference>
<name>A0A443RAV6_9ACAR</name>
<dbReference type="PIRSF" id="PIRSF037125">
    <property type="entry name" value="D-site_20S_pre-rRNA_nuclease"/>
    <property type="match status" value="1"/>
</dbReference>
<reference evidence="13 14" key="1">
    <citation type="journal article" date="2018" name="Gigascience">
        <title>Genomes of trombidid mites reveal novel predicted allergens and laterally-transferred genes associated with secondary metabolism.</title>
        <authorList>
            <person name="Dong X."/>
            <person name="Chaisiri K."/>
            <person name="Xia D."/>
            <person name="Armstrong S.D."/>
            <person name="Fang Y."/>
            <person name="Donnelly M.J."/>
            <person name="Kadowaki T."/>
            <person name="McGarry J.W."/>
            <person name="Darby A.C."/>
            <person name="Makepeace B.L."/>
        </authorList>
    </citation>
    <scope>NUCLEOTIDE SEQUENCE [LARGE SCALE GENOMIC DNA]</scope>
    <source>
        <strain evidence="13">UoL-WK</strain>
    </source>
</reference>
<feature type="binding site" evidence="9">
    <location>
        <position position="265"/>
    </location>
    <ligand>
        <name>Zn(2+)</name>
        <dbReference type="ChEBI" id="CHEBI:29105"/>
    </ligand>
</feature>
<evidence type="ECO:0000256" key="10">
    <source>
        <dbReference type="SAM" id="MobiDB-lite"/>
    </source>
</evidence>
<evidence type="ECO:0000259" key="11">
    <source>
        <dbReference type="Pfam" id="PF08772"/>
    </source>
</evidence>
<dbReference type="Pfam" id="PF17146">
    <property type="entry name" value="PIN_6"/>
    <property type="match status" value="1"/>
</dbReference>
<dbReference type="GO" id="GO:0046872">
    <property type="term" value="F:metal ion binding"/>
    <property type="evidence" value="ECO:0007669"/>
    <property type="project" value="UniProtKB-UniRule"/>
</dbReference>
<dbReference type="SUPFAM" id="SSF144206">
    <property type="entry name" value="NOB1 zinc finger-like"/>
    <property type="match status" value="1"/>
</dbReference>
<dbReference type="GO" id="GO:0005737">
    <property type="term" value="C:cytoplasm"/>
    <property type="evidence" value="ECO:0007669"/>
    <property type="project" value="UniProtKB-ARBA"/>
</dbReference>
<keyword evidence="7 8" id="KW-0539">Nucleus</keyword>
<dbReference type="GO" id="GO:0004521">
    <property type="term" value="F:RNA endonuclease activity"/>
    <property type="evidence" value="ECO:0007669"/>
    <property type="project" value="UniProtKB-UniRule"/>
</dbReference>
<evidence type="ECO:0000256" key="3">
    <source>
        <dbReference type="ARBA" id="ARBA00022722"/>
    </source>
</evidence>
<feature type="binding site" evidence="9">
    <location>
        <position position="250"/>
    </location>
    <ligand>
        <name>Zn(2+)</name>
        <dbReference type="ChEBI" id="CHEBI:29105"/>
    </ligand>
</feature>
<comment type="function">
    <text evidence="8">May play a role in mRNA degradation.</text>
</comment>
<feature type="domain" description="Ribonuclease PIN" evidence="12">
    <location>
        <begin position="15"/>
        <end position="101"/>
    </location>
</feature>
<dbReference type="GO" id="GO:0030688">
    <property type="term" value="C:preribosome, small subunit precursor"/>
    <property type="evidence" value="ECO:0007669"/>
    <property type="project" value="TreeGrafter"/>
</dbReference>
<feature type="domain" description="Nin one binding (NOB1) Zn-ribbon-like" evidence="11">
    <location>
        <begin position="240"/>
        <end position="312"/>
    </location>
</feature>
<dbReference type="Gene3D" id="3.40.50.1010">
    <property type="entry name" value="5'-nuclease"/>
    <property type="match status" value="1"/>
</dbReference>
<dbReference type="EMBL" id="NCKU01001337">
    <property type="protein sequence ID" value="RWS12383.1"/>
    <property type="molecule type" value="Genomic_DNA"/>
</dbReference>
<dbReference type="OrthoDB" id="446759at2759"/>
<proteinExistence type="inferred from homology"/>
<dbReference type="Proteomes" id="UP000285301">
    <property type="component" value="Unassembled WGS sequence"/>
</dbReference>
<dbReference type="InterPro" id="IPR039907">
    <property type="entry name" value="NOB1"/>
</dbReference>
<dbReference type="InterPro" id="IPR033411">
    <property type="entry name" value="Ribonuclease_PIN"/>
</dbReference>
<evidence type="ECO:0000256" key="4">
    <source>
        <dbReference type="ARBA" id="ARBA00022723"/>
    </source>
</evidence>
<evidence type="ECO:0000313" key="13">
    <source>
        <dbReference type="EMBL" id="RWS12383.1"/>
    </source>
</evidence>
<evidence type="ECO:0000256" key="8">
    <source>
        <dbReference type="PIRNR" id="PIRNR037125"/>
    </source>
</evidence>
<dbReference type="GO" id="GO:0030490">
    <property type="term" value="P:maturation of SSU-rRNA"/>
    <property type="evidence" value="ECO:0007669"/>
    <property type="project" value="TreeGrafter"/>
</dbReference>
<comment type="similarity">
    <text evidence="2 8">Belongs to the NOB1 family.</text>
</comment>
<evidence type="ECO:0000256" key="9">
    <source>
        <dbReference type="PIRSR" id="PIRSR037125-1"/>
    </source>
</evidence>
<comment type="caution">
    <text evidence="13">The sequence shown here is derived from an EMBL/GenBank/DDBJ whole genome shotgun (WGS) entry which is preliminary data.</text>
</comment>
<feature type="compositionally biased region" description="Basic residues" evidence="10">
    <location>
        <begin position="394"/>
        <end position="403"/>
    </location>
</feature>
<dbReference type="InterPro" id="IPR017117">
    <property type="entry name" value="Nob1_euk"/>
</dbReference>
<dbReference type="GO" id="GO:0016787">
    <property type="term" value="F:hydrolase activity"/>
    <property type="evidence" value="ECO:0007669"/>
    <property type="project" value="UniProtKB-KW"/>
</dbReference>
<comment type="subcellular location">
    <subcellularLocation>
        <location evidence="1 8">Nucleus</location>
    </subcellularLocation>
</comment>
<accession>A0A443RAV6</accession>
<evidence type="ECO:0000313" key="14">
    <source>
        <dbReference type="Proteomes" id="UP000285301"/>
    </source>
</evidence>
<feature type="binding site" evidence="9">
    <location>
        <position position="268"/>
    </location>
    <ligand>
        <name>Zn(2+)</name>
        <dbReference type="ChEBI" id="CHEBI:29105"/>
    </ligand>
</feature>
<keyword evidence="3" id="KW-0540">Nuclease</keyword>
<evidence type="ECO:0000256" key="1">
    <source>
        <dbReference type="ARBA" id="ARBA00004123"/>
    </source>
</evidence>
<evidence type="ECO:0000256" key="6">
    <source>
        <dbReference type="ARBA" id="ARBA00022833"/>
    </source>
</evidence>
<dbReference type="PANTHER" id="PTHR12814:SF2">
    <property type="entry name" value="RNA-BINDING PROTEIN NOB1"/>
    <property type="match status" value="1"/>
</dbReference>
<evidence type="ECO:0000256" key="5">
    <source>
        <dbReference type="ARBA" id="ARBA00022801"/>
    </source>
</evidence>
<dbReference type="PANTHER" id="PTHR12814">
    <property type="entry name" value="RNA-BINDING PROTEIN NOB1"/>
    <property type="match status" value="1"/>
</dbReference>
<evidence type="ECO:0000256" key="2">
    <source>
        <dbReference type="ARBA" id="ARBA00005858"/>
    </source>
</evidence>
<evidence type="ECO:0000259" key="12">
    <source>
        <dbReference type="Pfam" id="PF17146"/>
    </source>
</evidence>
<dbReference type="AlphaFoldDB" id="A0A443RAV6"/>
<evidence type="ECO:0000256" key="7">
    <source>
        <dbReference type="ARBA" id="ARBA00023242"/>
    </source>
</evidence>
<dbReference type="Pfam" id="PF08772">
    <property type="entry name" value="Zn_ribbon_NOB1"/>
    <property type="match status" value="1"/>
</dbReference>
<feature type="region of interest" description="Disordered" evidence="10">
    <location>
        <begin position="378"/>
        <end position="403"/>
    </location>
</feature>
<dbReference type="Gene3D" id="6.20.210.10">
    <property type="entry name" value="Nin one binding (NOB1), Zn-ribbon-like"/>
    <property type="match status" value="1"/>
</dbReference>
<dbReference type="STRING" id="1965070.A0A443RAV6"/>
<feature type="binding site" evidence="9">
    <location>
        <position position="253"/>
    </location>
    <ligand>
        <name>Zn(2+)</name>
        <dbReference type="ChEBI" id="CHEBI:29105"/>
    </ligand>
</feature>
<dbReference type="CDD" id="cd09876">
    <property type="entry name" value="PIN_Nob1-like"/>
    <property type="match status" value="1"/>
</dbReference>
<organism evidence="13 14">
    <name type="scientific">Dinothrombium tinctorium</name>
    <dbReference type="NCBI Taxonomy" id="1965070"/>
    <lineage>
        <taxon>Eukaryota</taxon>
        <taxon>Metazoa</taxon>
        <taxon>Ecdysozoa</taxon>
        <taxon>Arthropoda</taxon>
        <taxon>Chelicerata</taxon>
        <taxon>Arachnida</taxon>
        <taxon>Acari</taxon>
        <taxon>Acariformes</taxon>
        <taxon>Trombidiformes</taxon>
        <taxon>Prostigmata</taxon>
        <taxon>Anystina</taxon>
        <taxon>Parasitengona</taxon>
        <taxon>Trombidioidea</taxon>
        <taxon>Trombidiidae</taxon>
        <taxon>Dinothrombium</taxon>
    </lineage>
</organism>
<gene>
    <name evidence="13" type="ORF">B4U79_07428</name>
</gene>
<keyword evidence="14" id="KW-1185">Reference proteome</keyword>